<proteinExistence type="predicted"/>
<evidence type="ECO:0000313" key="2">
    <source>
        <dbReference type="Proteomes" id="UP001054252"/>
    </source>
</evidence>
<dbReference type="Proteomes" id="UP001054252">
    <property type="component" value="Unassembled WGS sequence"/>
</dbReference>
<organism evidence="1 2">
    <name type="scientific">Rubroshorea leprosula</name>
    <dbReference type="NCBI Taxonomy" id="152421"/>
    <lineage>
        <taxon>Eukaryota</taxon>
        <taxon>Viridiplantae</taxon>
        <taxon>Streptophyta</taxon>
        <taxon>Embryophyta</taxon>
        <taxon>Tracheophyta</taxon>
        <taxon>Spermatophyta</taxon>
        <taxon>Magnoliopsida</taxon>
        <taxon>eudicotyledons</taxon>
        <taxon>Gunneridae</taxon>
        <taxon>Pentapetalae</taxon>
        <taxon>rosids</taxon>
        <taxon>malvids</taxon>
        <taxon>Malvales</taxon>
        <taxon>Dipterocarpaceae</taxon>
        <taxon>Rubroshorea</taxon>
    </lineage>
</organism>
<accession>A0AAV5JQK9</accession>
<reference evidence="1 2" key="1">
    <citation type="journal article" date="2021" name="Commun. Biol.">
        <title>The genome of Shorea leprosula (Dipterocarpaceae) highlights the ecological relevance of drought in aseasonal tropical rainforests.</title>
        <authorList>
            <person name="Ng K.K.S."/>
            <person name="Kobayashi M.J."/>
            <person name="Fawcett J.A."/>
            <person name="Hatakeyama M."/>
            <person name="Paape T."/>
            <person name="Ng C.H."/>
            <person name="Ang C.C."/>
            <person name="Tnah L.H."/>
            <person name="Lee C.T."/>
            <person name="Nishiyama T."/>
            <person name="Sese J."/>
            <person name="O'Brien M.J."/>
            <person name="Copetti D."/>
            <person name="Mohd Noor M.I."/>
            <person name="Ong R.C."/>
            <person name="Putra M."/>
            <person name="Sireger I.Z."/>
            <person name="Indrioko S."/>
            <person name="Kosugi Y."/>
            <person name="Izuno A."/>
            <person name="Isagi Y."/>
            <person name="Lee S.L."/>
            <person name="Shimizu K.K."/>
        </authorList>
    </citation>
    <scope>NUCLEOTIDE SEQUENCE [LARGE SCALE GENOMIC DNA]</scope>
    <source>
        <strain evidence="1">214</strain>
    </source>
</reference>
<dbReference type="AlphaFoldDB" id="A0AAV5JQK9"/>
<dbReference type="PANTHER" id="PTHR37760">
    <property type="entry name" value="CHAPERONE"/>
    <property type="match status" value="1"/>
</dbReference>
<name>A0AAV5JQK9_9ROSI</name>
<comment type="caution">
    <text evidence="1">The sequence shown here is derived from an EMBL/GenBank/DDBJ whole genome shotgun (WGS) entry which is preliminary data.</text>
</comment>
<protein>
    <submittedName>
        <fullName evidence="1">Uncharacterized protein</fullName>
    </submittedName>
</protein>
<sequence length="113" mass="11983">MENITASELAGFGVAVLLLGATITAPKVDAFISASQRSALGMCKRCGDLKVTACPKCKGTGLIRTQDPFSFNLMEDINQYFGSPQSKANSTPCTKCQARGHFSCPDCSKISKV</sequence>
<dbReference type="EMBL" id="BPVZ01000046">
    <property type="protein sequence ID" value="GKV16959.1"/>
    <property type="molecule type" value="Genomic_DNA"/>
</dbReference>
<evidence type="ECO:0000313" key="1">
    <source>
        <dbReference type="EMBL" id="GKV16959.1"/>
    </source>
</evidence>
<dbReference type="PANTHER" id="PTHR37760:SF1">
    <property type="entry name" value="CHAPERONE"/>
    <property type="match status" value="1"/>
</dbReference>
<keyword evidence="2" id="KW-1185">Reference proteome</keyword>
<gene>
    <name evidence="1" type="ORF">SLEP1_g27521</name>
</gene>